<dbReference type="GO" id="GO:0007160">
    <property type="term" value="P:cell-matrix adhesion"/>
    <property type="evidence" value="ECO:0007669"/>
    <property type="project" value="TreeGrafter"/>
</dbReference>
<feature type="signal peptide" evidence="3">
    <location>
        <begin position="1"/>
        <end position="28"/>
    </location>
</feature>
<keyword evidence="2" id="KW-0472">Membrane</keyword>
<dbReference type="InterPro" id="IPR003598">
    <property type="entry name" value="Ig_sub2"/>
</dbReference>
<accession>A0AAN7XF49</accession>
<dbReference type="AlphaFoldDB" id="A0AAN7XF49"/>
<protein>
    <recommendedName>
        <fullName evidence="4">Ig-like domain-containing protein</fullName>
    </recommendedName>
</protein>
<sequence>MSLESMNMAGGFLGAAFSLLLLASITQGLKDSDIFHYEKMEAVVGENVTLPCIIRGSTSLKITSIEWKKNKKGSTKLAVYSPNHGIWQMWPNVTMQNVSNGSYLHLHGVEQWDSGFYICQVMTFPEGSKRTETELKIKDKVKILCDMESTVQVHPGENVTISCTAFPSAQYKWTKNKTLVSENESLKLWWVTDTQSGVYTLTVNTGNKTVYKEFIITVLTATTSLRTDLMTASPQSNVSEEGWITPTDGSLTTSPTPWMSDIDGNVTWTTNIATDVTDDDPDSRNVTAGAHLTDYTHISVTSSPVTHTDSYHFNSSTDQEINSNLNTSAFSDQSVLSNQSTTLSYGNKVFRSTQETRNESMGGNPGENPTPDTGNTTEAVKDGEMDGMQSDQLLAFIIVPILLLIVLAGFLYKRKMKREKMDLPPPFKPPPPPIRYTAARHREIYTESFPTSRCNSVAERKDMKQMFINI</sequence>
<dbReference type="InterPro" id="IPR003599">
    <property type="entry name" value="Ig_sub"/>
</dbReference>
<feature type="domain" description="Ig-like" evidence="4">
    <location>
        <begin position="45"/>
        <end position="136"/>
    </location>
</feature>
<gene>
    <name evidence="5" type="ORF">PBY51_002668</name>
</gene>
<feature type="region of interest" description="Disordered" evidence="1">
    <location>
        <begin position="354"/>
        <end position="378"/>
    </location>
</feature>
<evidence type="ECO:0000313" key="5">
    <source>
        <dbReference type="EMBL" id="KAK5858535.1"/>
    </source>
</evidence>
<comment type="caution">
    <text evidence="5">The sequence shown here is derived from an EMBL/GenBank/DDBJ whole genome shotgun (WGS) entry which is preliminary data.</text>
</comment>
<name>A0AAN7XF49_ELEMC</name>
<evidence type="ECO:0000313" key="6">
    <source>
        <dbReference type="Proteomes" id="UP001346869"/>
    </source>
</evidence>
<proteinExistence type="predicted"/>
<keyword evidence="2" id="KW-1133">Transmembrane helix</keyword>
<dbReference type="InterPro" id="IPR013106">
    <property type="entry name" value="Ig_V-set"/>
</dbReference>
<dbReference type="SMART" id="SM00408">
    <property type="entry name" value="IGc2"/>
    <property type="match status" value="2"/>
</dbReference>
<evidence type="ECO:0000256" key="3">
    <source>
        <dbReference type="SAM" id="SignalP"/>
    </source>
</evidence>
<reference evidence="5 6" key="2">
    <citation type="journal article" date="2023" name="Mol. Biol. Evol.">
        <title>Genomics of Secondarily Temperate Adaptation in the Only Non-Antarctic Icefish.</title>
        <authorList>
            <person name="Rivera-Colon A.G."/>
            <person name="Rayamajhi N."/>
            <person name="Minhas B.F."/>
            <person name="Madrigal G."/>
            <person name="Bilyk K.T."/>
            <person name="Yoon V."/>
            <person name="Hune M."/>
            <person name="Gregory S."/>
            <person name="Cheng C.H.C."/>
            <person name="Catchen J.M."/>
        </authorList>
    </citation>
    <scope>NUCLEOTIDE SEQUENCE [LARGE SCALE GENOMIC DNA]</scope>
    <source>
        <strain evidence="5">JMC-PN-2008</strain>
    </source>
</reference>
<dbReference type="InterPro" id="IPR036179">
    <property type="entry name" value="Ig-like_dom_sf"/>
</dbReference>
<dbReference type="SUPFAM" id="SSF48726">
    <property type="entry name" value="Immunoglobulin"/>
    <property type="match status" value="2"/>
</dbReference>
<dbReference type="Pfam" id="PF07686">
    <property type="entry name" value="V-set"/>
    <property type="match status" value="1"/>
</dbReference>
<dbReference type="SMART" id="SM00409">
    <property type="entry name" value="IG"/>
    <property type="match status" value="2"/>
</dbReference>
<dbReference type="InterPro" id="IPR007110">
    <property type="entry name" value="Ig-like_dom"/>
</dbReference>
<dbReference type="PANTHER" id="PTHR15317:SF1">
    <property type="entry name" value="T-CELL SURFACE PROTEIN TACTILE"/>
    <property type="match status" value="1"/>
</dbReference>
<dbReference type="InterPro" id="IPR013783">
    <property type="entry name" value="Ig-like_fold"/>
</dbReference>
<dbReference type="Gene3D" id="2.60.40.10">
    <property type="entry name" value="Immunoglobulins"/>
    <property type="match status" value="2"/>
</dbReference>
<reference evidence="5 6" key="1">
    <citation type="journal article" date="2023" name="Genes (Basel)">
        <title>Chromosome-Level Genome Assembly and Circadian Gene Repertoire of the Patagonia Blennie Eleginops maclovinus-The Closest Ancestral Proxy of Antarctic Cryonotothenioids.</title>
        <authorList>
            <person name="Cheng C.C."/>
            <person name="Rivera-Colon A.G."/>
            <person name="Minhas B.F."/>
            <person name="Wilson L."/>
            <person name="Rayamajhi N."/>
            <person name="Vargas-Chacoff L."/>
            <person name="Catchen J.M."/>
        </authorList>
    </citation>
    <scope>NUCLEOTIDE SEQUENCE [LARGE SCALE GENOMIC DNA]</scope>
    <source>
        <strain evidence="5">JMC-PN-2008</strain>
    </source>
</reference>
<dbReference type="PANTHER" id="PTHR15317">
    <property type="entry name" value="T-CELL SURFACE PROTEIN TACTILE"/>
    <property type="match status" value="1"/>
</dbReference>
<dbReference type="PROSITE" id="PS50835">
    <property type="entry name" value="IG_LIKE"/>
    <property type="match status" value="1"/>
</dbReference>
<dbReference type="GO" id="GO:0006954">
    <property type="term" value="P:inflammatory response"/>
    <property type="evidence" value="ECO:0007669"/>
    <property type="project" value="TreeGrafter"/>
</dbReference>
<keyword evidence="2" id="KW-0812">Transmembrane</keyword>
<feature type="chain" id="PRO_5042962892" description="Ig-like domain-containing protein" evidence="3">
    <location>
        <begin position="29"/>
        <end position="470"/>
    </location>
</feature>
<keyword evidence="6" id="KW-1185">Reference proteome</keyword>
<organism evidence="5 6">
    <name type="scientific">Eleginops maclovinus</name>
    <name type="common">Patagonian blennie</name>
    <name type="synonym">Eleginus maclovinus</name>
    <dbReference type="NCBI Taxonomy" id="56733"/>
    <lineage>
        <taxon>Eukaryota</taxon>
        <taxon>Metazoa</taxon>
        <taxon>Chordata</taxon>
        <taxon>Craniata</taxon>
        <taxon>Vertebrata</taxon>
        <taxon>Euteleostomi</taxon>
        <taxon>Actinopterygii</taxon>
        <taxon>Neopterygii</taxon>
        <taxon>Teleostei</taxon>
        <taxon>Neoteleostei</taxon>
        <taxon>Acanthomorphata</taxon>
        <taxon>Eupercaria</taxon>
        <taxon>Perciformes</taxon>
        <taxon>Notothenioidei</taxon>
        <taxon>Eleginopidae</taxon>
        <taxon>Eleginops</taxon>
    </lineage>
</organism>
<evidence type="ECO:0000256" key="1">
    <source>
        <dbReference type="SAM" id="MobiDB-lite"/>
    </source>
</evidence>
<dbReference type="Proteomes" id="UP001346869">
    <property type="component" value="Unassembled WGS sequence"/>
</dbReference>
<evidence type="ECO:0000256" key="2">
    <source>
        <dbReference type="SAM" id="Phobius"/>
    </source>
</evidence>
<evidence type="ECO:0000259" key="4">
    <source>
        <dbReference type="PROSITE" id="PS50835"/>
    </source>
</evidence>
<dbReference type="EMBL" id="JAUZQC010000015">
    <property type="protein sequence ID" value="KAK5858535.1"/>
    <property type="molecule type" value="Genomic_DNA"/>
</dbReference>
<dbReference type="InterPro" id="IPR042381">
    <property type="entry name" value="CD96"/>
</dbReference>
<feature type="transmembrane region" description="Helical" evidence="2">
    <location>
        <begin position="393"/>
        <end position="412"/>
    </location>
</feature>
<keyword evidence="3" id="KW-0732">Signal</keyword>